<dbReference type="CDD" id="cd06171">
    <property type="entry name" value="Sigma70_r4"/>
    <property type="match status" value="1"/>
</dbReference>
<evidence type="ECO:0000259" key="7">
    <source>
        <dbReference type="Pfam" id="PF08281"/>
    </source>
</evidence>
<dbReference type="InterPro" id="IPR007627">
    <property type="entry name" value="RNA_pol_sigma70_r2"/>
</dbReference>
<dbReference type="InterPro" id="IPR014296">
    <property type="entry name" value="RNA_pol_sigma-M_bacilli"/>
</dbReference>
<protein>
    <submittedName>
        <fullName evidence="8">Sigma-70 family RNA polymerase sigma factor</fullName>
    </submittedName>
</protein>
<dbReference type="EMBL" id="JAPYYP010000025">
    <property type="protein sequence ID" value="MDA5110016.1"/>
    <property type="molecule type" value="Genomic_DNA"/>
</dbReference>
<organism evidence="8 9">
    <name type="scientific">Brevibacillus thermoruber</name>
    <dbReference type="NCBI Taxonomy" id="33942"/>
    <lineage>
        <taxon>Bacteria</taxon>
        <taxon>Bacillati</taxon>
        <taxon>Bacillota</taxon>
        <taxon>Bacilli</taxon>
        <taxon>Bacillales</taxon>
        <taxon>Paenibacillaceae</taxon>
        <taxon>Brevibacillus</taxon>
    </lineage>
</organism>
<sequence>MRDDSLEEIFRLYMNDIYRYLYAFCRDHHLAEELVQETFYRAYLSLETDVDERIKPWLLRVARNALIDHERKRKRTKPKDVSFFEEKLVSQGPEQSLFVRERVDDVKQALLTLPDKQRQAVVLRDFRQLSYQEGAEAMGVTLAEFKVLLFRGRQTIRQRLERVDANEQGV</sequence>
<keyword evidence="3" id="KW-0731">Sigma factor</keyword>
<accession>A0A9X3TSH4</accession>
<dbReference type="InterPro" id="IPR014284">
    <property type="entry name" value="RNA_pol_sigma-70_dom"/>
</dbReference>
<dbReference type="InterPro" id="IPR039425">
    <property type="entry name" value="RNA_pol_sigma-70-like"/>
</dbReference>
<dbReference type="RefSeq" id="WP_029100640.1">
    <property type="nucleotide sequence ID" value="NZ_JAPYYP010000025.1"/>
</dbReference>
<dbReference type="GO" id="GO:0016987">
    <property type="term" value="F:sigma factor activity"/>
    <property type="evidence" value="ECO:0007669"/>
    <property type="project" value="UniProtKB-KW"/>
</dbReference>
<evidence type="ECO:0000256" key="2">
    <source>
        <dbReference type="ARBA" id="ARBA00023015"/>
    </source>
</evidence>
<comment type="similarity">
    <text evidence="1">Belongs to the sigma-70 factor family. ECF subfamily.</text>
</comment>
<evidence type="ECO:0000256" key="1">
    <source>
        <dbReference type="ARBA" id="ARBA00010641"/>
    </source>
</evidence>
<keyword evidence="9" id="KW-1185">Reference proteome</keyword>
<keyword evidence="5" id="KW-0804">Transcription</keyword>
<dbReference type="NCBIfam" id="TIGR02937">
    <property type="entry name" value="sigma70-ECF"/>
    <property type="match status" value="1"/>
</dbReference>
<dbReference type="InterPro" id="IPR013249">
    <property type="entry name" value="RNA_pol_sigma70_r4_t2"/>
</dbReference>
<dbReference type="Gene3D" id="1.10.10.10">
    <property type="entry name" value="Winged helix-like DNA-binding domain superfamily/Winged helix DNA-binding domain"/>
    <property type="match status" value="1"/>
</dbReference>
<dbReference type="Gene3D" id="1.10.1740.10">
    <property type="match status" value="1"/>
</dbReference>
<proteinExistence type="inferred from homology"/>
<feature type="domain" description="RNA polymerase sigma factor 70 region 4 type 2" evidence="7">
    <location>
        <begin position="106"/>
        <end position="155"/>
    </location>
</feature>
<evidence type="ECO:0000256" key="5">
    <source>
        <dbReference type="ARBA" id="ARBA00023163"/>
    </source>
</evidence>
<evidence type="ECO:0000256" key="4">
    <source>
        <dbReference type="ARBA" id="ARBA00023125"/>
    </source>
</evidence>
<comment type="caution">
    <text evidence="8">The sequence shown here is derived from an EMBL/GenBank/DDBJ whole genome shotgun (WGS) entry which is preliminary data.</text>
</comment>
<dbReference type="Proteomes" id="UP001151071">
    <property type="component" value="Unassembled WGS sequence"/>
</dbReference>
<dbReference type="GO" id="GO:0003677">
    <property type="term" value="F:DNA binding"/>
    <property type="evidence" value="ECO:0007669"/>
    <property type="project" value="UniProtKB-KW"/>
</dbReference>
<dbReference type="InterPro" id="IPR013324">
    <property type="entry name" value="RNA_pol_sigma_r3/r4-like"/>
</dbReference>
<gene>
    <name evidence="8" type="ORF">O3V59_16745</name>
</gene>
<feature type="domain" description="RNA polymerase sigma-70 region 2" evidence="6">
    <location>
        <begin position="10"/>
        <end position="76"/>
    </location>
</feature>
<keyword evidence="4" id="KW-0238">DNA-binding</keyword>
<dbReference type="InterPro" id="IPR036388">
    <property type="entry name" value="WH-like_DNA-bd_sf"/>
</dbReference>
<evidence type="ECO:0000313" key="8">
    <source>
        <dbReference type="EMBL" id="MDA5110016.1"/>
    </source>
</evidence>
<dbReference type="AlphaFoldDB" id="A0A9X3TSH4"/>
<dbReference type="InterPro" id="IPR013325">
    <property type="entry name" value="RNA_pol_sigma_r2"/>
</dbReference>
<dbReference type="NCBIfam" id="TIGR02950">
    <property type="entry name" value="SigM_subfam"/>
    <property type="match status" value="1"/>
</dbReference>
<name>A0A9X3TSH4_9BACL</name>
<evidence type="ECO:0000259" key="6">
    <source>
        <dbReference type="Pfam" id="PF04542"/>
    </source>
</evidence>
<dbReference type="Pfam" id="PF08281">
    <property type="entry name" value="Sigma70_r4_2"/>
    <property type="match status" value="1"/>
</dbReference>
<dbReference type="PANTHER" id="PTHR43133:SF52">
    <property type="entry name" value="ECF RNA POLYMERASE SIGMA FACTOR SIGL"/>
    <property type="match status" value="1"/>
</dbReference>
<dbReference type="SUPFAM" id="SSF88946">
    <property type="entry name" value="Sigma2 domain of RNA polymerase sigma factors"/>
    <property type="match status" value="1"/>
</dbReference>
<evidence type="ECO:0000313" key="9">
    <source>
        <dbReference type="Proteomes" id="UP001151071"/>
    </source>
</evidence>
<reference evidence="8" key="1">
    <citation type="submission" date="2022-12" db="EMBL/GenBank/DDBJ databases">
        <title>Draft genome sequence of the thermophilic strain Brevibacillus thermoruber HT42, isolated from Los Humeros, Puebla, Mexico, with biotechnological potential.</title>
        <authorList>
            <person name="Lara Sanchez J."/>
            <person name="Solis Palacios R."/>
            <person name="Bustos Baena A.S."/>
            <person name="Ruz Baez A.E."/>
            <person name="Espinosa Luna G."/>
            <person name="Oliart Ros R.M."/>
        </authorList>
    </citation>
    <scope>NUCLEOTIDE SEQUENCE</scope>
    <source>
        <strain evidence="8">HT42</strain>
    </source>
</reference>
<dbReference type="Pfam" id="PF04542">
    <property type="entry name" value="Sigma70_r2"/>
    <property type="match status" value="1"/>
</dbReference>
<evidence type="ECO:0000256" key="3">
    <source>
        <dbReference type="ARBA" id="ARBA00023082"/>
    </source>
</evidence>
<keyword evidence="2" id="KW-0805">Transcription regulation</keyword>
<dbReference type="PANTHER" id="PTHR43133">
    <property type="entry name" value="RNA POLYMERASE ECF-TYPE SIGMA FACTO"/>
    <property type="match status" value="1"/>
</dbReference>
<dbReference type="SUPFAM" id="SSF88659">
    <property type="entry name" value="Sigma3 and sigma4 domains of RNA polymerase sigma factors"/>
    <property type="match status" value="1"/>
</dbReference>
<dbReference type="GO" id="GO:0006352">
    <property type="term" value="P:DNA-templated transcription initiation"/>
    <property type="evidence" value="ECO:0007669"/>
    <property type="project" value="InterPro"/>
</dbReference>